<dbReference type="SUPFAM" id="SSF52777">
    <property type="entry name" value="CoA-dependent acyltransferases"/>
    <property type="match status" value="6"/>
</dbReference>
<keyword evidence="2" id="KW-0596">Phosphopantetheine</keyword>
<gene>
    <name evidence="5" type="ORF">SAMN04488564_112175</name>
</gene>
<keyword evidence="6" id="KW-1185">Reference proteome</keyword>
<dbReference type="Proteomes" id="UP000198583">
    <property type="component" value="Unassembled WGS sequence"/>
</dbReference>
<dbReference type="Gene3D" id="3.30.559.10">
    <property type="entry name" value="Chloramphenicol acetyltransferase-like domain"/>
    <property type="match status" value="3"/>
</dbReference>
<dbReference type="InterPro" id="IPR001242">
    <property type="entry name" value="Condensation_dom"/>
</dbReference>
<accession>A0A1I6FDR9</accession>
<dbReference type="PANTHER" id="PTHR45398:SF1">
    <property type="entry name" value="ENZYME, PUTATIVE (JCVI)-RELATED"/>
    <property type="match status" value="1"/>
</dbReference>
<evidence type="ECO:0000256" key="3">
    <source>
        <dbReference type="ARBA" id="ARBA00022553"/>
    </source>
</evidence>
<dbReference type="GO" id="GO:0044550">
    <property type="term" value="P:secondary metabolite biosynthetic process"/>
    <property type="evidence" value="ECO:0007669"/>
    <property type="project" value="UniProtKB-ARBA"/>
</dbReference>
<organism evidence="5 6">
    <name type="scientific">Lentzea waywayandensis</name>
    <dbReference type="NCBI Taxonomy" id="84724"/>
    <lineage>
        <taxon>Bacteria</taxon>
        <taxon>Bacillati</taxon>
        <taxon>Actinomycetota</taxon>
        <taxon>Actinomycetes</taxon>
        <taxon>Pseudonocardiales</taxon>
        <taxon>Pseudonocardiaceae</taxon>
        <taxon>Lentzea</taxon>
    </lineage>
</organism>
<dbReference type="PANTHER" id="PTHR45398">
    <property type="match status" value="1"/>
</dbReference>
<dbReference type="FunFam" id="1.10.1200.10:FF:000016">
    <property type="entry name" value="Non-ribosomal peptide synthase"/>
    <property type="match status" value="1"/>
</dbReference>
<dbReference type="GO" id="GO:0072330">
    <property type="term" value="P:monocarboxylic acid biosynthetic process"/>
    <property type="evidence" value="ECO:0007669"/>
    <property type="project" value="UniProtKB-ARBA"/>
</dbReference>
<evidence type="ECO:0000313" key="5">
    <source>
        <dbReference type="EMBL" id="SFR28064.1"/>
    </source>
</evidence>
<feature type="domain" description="Carrier" evidence="4">
    <location>
        <begin position="679"/>
        <end position="754"/>
    </location>
</feature>
<dbReference type="InterPro" id="IPR020806">
    <property type="entry name" value="PKS_PP-bd"/>
</dbReference>
<dbReference type="PROSITE" id="PS50075">
    <property type="entry name" value="CARRIER"/>
    <property type="match status" value="2"/>
</dbReference>
<dbReference type="Gene3D" id="3.30.559.30">
    <property type="entry name" value="Nonribosomal peptide synthetase, condensation domain"/>
    <property type="match status" value="3"/>
</dbReference>
<sequence length="2027" mass="217666">MNDQLASQIARLTPEQRRLLEIERRQRAAPAVTEAPLSPAQERLWFLDRLDPGSPALAVMFATRLAGPLDPAALRHALDDVVARQSALRTVFHDDGEGPRQRVLDRVRVELPVVTLGQDAGSIAEAVAGHAGRRFDLTVAAVPLCTLVEIGPAEHVLLTSVHHIVFDGWSAGVFQAELAGCYARRVGESVDLPALPVRFIDHTVAERAATTGPALAEHLRYWRERLAGAPELSTVPPDLPRPRAPTRTGAHLPFELPADVTDRLIQVARREDASLNSAVLAVFGALLHGFTGAEDVLFGVPVARRTQVDVEGVIGCFADIVVVRLDLAGRPTGRNLVRRVHRAAGEAYAHQAVPFAVVVEHAGVDRSPRHNPLFQVMLSVNDVVAADALTAGGLELTAAEVETGTTDFDLFLTIRRTASGLSGVLGYNTDLYLAETAELVADRFRTLLTAFADDPDLPLDRLAEPRRRKVCLAASFSAEPLGDTVRFWSDFLRLPMSVDFAAYGQVVPQLLAGDPAADATVVLVRWADSLRHRPGGSPEVVTDLLAAVRAFRARSGSPLLLVMCPGPADDGLDERFARGVAGIGGVEVCWAEEWQARLPVELIDDPAAEELGHVPYTDEFFAVLGTLVVERLRVAWRLPEPGPERVAYRSEHLDTAAAIAERARVTPARPAGAGTEVVAPRTPTEERLVALWRDLLGAGEVGVTTSFFGLGGHSLLATRLLSRVRTELGAGVALHRFLLAPTIAELARLVDAGEPDRAPEAVIAPVSRDRMIEAASTQHRLWALSQLDGRSGYGITFAATLRGALDEAALTAAFDDVVDRHEVLRTTFAEQDGRPLLAIAERTDCWLTPVDLPASAEALPELVRTHATAAYDLKAGPLLRSCLVRSGPAEHHLVIGMHHIICDNRSWHVFLADLSAAYRARSGAGARLEPLPIQFADYAAWQRDRLAGAEVAADVGYWRDLLRDAPTELDLGGGHIGSAGGVRRRELPGELGERVRRAARAAEVTPFVVLLTAYALMLHRESGRDDLVVGVPAAGRDLPELANLIGYFADLLPFRLDLSGRPSVRRLLRRVHGATLAAQRHRTAPLAAIVDAVGPPRDPARHPLFQHVLNVVEEPTAGLDLPGLEVSTLDVPTTGTEFDLFVHLSWRDGRLTATAEHRAGQFDAGRVDALLDRYVAELDTLTADLDAVPFGPAERPSGPLGVTITGTGSVEPVRRAAKDAAAGLPVPVAVRTTAPGRLFRTLLDPAGAFGSGRLGVVVLRWPDLLPDGPVTLATRVRVLEQAVEDLLAAVRAHRAWSETPLLLVVAGTGDGLEERLVAWLRDGLAGLPGVDVRTADRGDQAVGALIVRRLCRLVGSPVRWVVTDRNGWGRAELGRFIREQHRHGRRVALCGPSAAAGSPPGDPAAVRLVTGDAGAALAELAGAGLADPAECLVLTSGEPVVPGSAGAVRLPADPGERGRLLARLWALDSPFVPPGEHRTTISGLPLELAGATVRAAARPGTDTERTLTAIWAELLSLDVSAIDVHDDFYALGGDSMLAIQAVFRTNVSGIALTPAQFTDRPTIAGQAALEAPVLAGSGGPDAGEVPLTLPQHWFLANLEPNLPNPSHFNTPCYLSLRRPVPAGVLRAAVEAVVTHHDALRLRLSADRRQTHADAADGVVFESHDLTGSSTVDLEEQVTALCVRAQAGLGLATGPLVRAAHFALPEGEPDRLLLVVHHWVIDGVSRDVLLDDLQTACHQLMAGETVRLPPKTTSYQEWSRRLTEHAASPALLAELPLWLAQQARTASVPRDFPDGRATFSSRLEVDTWLDERVMAGLRDRSRAHHTNLVPLLVHAVGDAVTAWAGGAGCGLWLSSHGRTAPGGSGLDVFRTVGWFQHFYPFLVRQNEDVGQVAERLAGIPDGGIGWGLARYLCPDPAVRDTLATLPVPEISLNFTGHFDWTHSEHGGELFEMCHAPYGLEQDEAGVWPHTMDVMANVLDNRLRLCVRYSANLHRRATAEHLLAEIEDRVVRLSGRAGTTELLPGEETA</sequence>
<dbReference type="Pfam" id="PF00668">
    <property type="entry name" value="Condensation"/>
    <property type="match status" value="3"/>
</dbReference>
<dbReference type="GO" id="GO:0031177">
    <property type="term" value="F:phosphopantetheine binding"/>
    <property type="evidence" value="ECO:0007669"/>
    <property type="project" value="InterPro"/>
</dbReference>
<dbReference type="InterPro" id="IPR023213">
    <property type="entry name" value="CAT-like_dom_sf"/>
</dbReference>
<protein>
    <submittedName>
        <fullName evidence="5">Non-ribosomal peptide synthase domain TIGR01720</fullName>
    </submittedName>
</protein>
<dbReference type="InterPro" id="IPR036514">
    <property type="entry name" value="SGNH_hydro_sf"/>
</dbReference>
<dbReference type="PROSITE" id="PS00012">
    <property type="entry name" value="PHOSPHOPANTETHEINE"/>
    <property type="match status" value="1"/>
</dbReference>
<name>A0A1I6FDR9_9PSEU</name>
<dbReference type="STRING" id="84724.SAMN04488564_112175"/>
<proteinExistence type="predicted"/>
<dbReference type="GO" id="GO:0003824">
    <property type="term" value="F:catalytic activity"/>
    <property type="evidence" value="ECO:0007669"/>
    <property type="project" value="InterPro"/>
</dbReference>
<evidence type="ECO:0000256" key="2">
    <source>
        <dbReference type="ARBA" id="ARBA00022450"/>
    </source>
</evidence>
<feature type="domain" description="Carrier" evidence="4">
    <location>
        <begin position="1498"/>
        <end position="1574"/>
    </location>
</feature>
<comment type="cofactor">
    <cofactor evidence="1">
        <name>pantetheine 4'-phosphate</name>
        <dbReference type="ChEBI" id="CHEBI:47942"/>
    </cofactor>
</comment>
<dbReference type="SUPFAM" id="SSF47336">
    <property type="entry name" value="ACP-like"/>
    <property type="match status" value="2"/>
</dbReference>
<reference evidence="6" key="1">
    <citation type="submission" date="2016-10" db="EMBL/GenBank/DDBJ databases">
        <authorList>
            <person name="Varghese N."/>
            <person name="Submissions S."/>
        </authorList>
    </citation>
    <scope>NUCLEOTIDE SEQUENCE [LARGE SCALE GENOMIC DNA]</scope>
    <source>
        <strain evidence="6">DSM 44232</strain>
    </source>
</reference>
<dbReference type="Gene3D" id="1.10.1200.10">
    <property type="entry name" value="ACP-like"/>
    <property type="match status" value="2"/>
</dbReference>
<dbReference type="SMART" id="SM00823">
    <property type="entry name" value="PKS_PP"/>
    <property type="match status" value="2"/>
</dbReference>
<evidence type="ECO:0000256" key="1">
    <source>
        <dbReference type="ARBA" id="ARBA00001957"/>
    </source>
</evidence>
<dbReference type="InterPro" id="IPR006162">
    <property type="entry name" value="Ppantetheine_attach_site"/>
</dbReference>
<dbReference type="Gene3D" id="3.40.50.1110">
    <property type="entry name" value="SGNH hydrolase"/>
    <property type="match status" value="1"/>
</dbReference>
<dbReference type="InterPro" id="IPR036736">
    <property type="entry name" value="ACP-like_sf"/>
</dbReference>
<dbReference type="Pfam" id="PF00550">
    <property type="entry name" value="PP-binding"/>
    <property type="match status" value="2"/>
</dbReference>
<dbReference type="RefSeq" id="WP_177320785.1">
    <property type="nucleotide sequence ID" value="NZ_FOYL01000012.1"/>
</dbReference>
<dbReference type="GO" id="GO:0008610">
    <property type="term" value="P:lipid biosynthetic process"/>
    <property type="evidence" value="ECO:0007669"/>
    <property type="project" value="UniProtKB-ARBA"/>
</dbReference>
<dbReference type="InterPro" id="IPR009081">
    <property type="entry name" value="PP-bd_ACP"/>
</dbReference>
<dbReference type="CDD" id="cd19531">
    <property type="entry name" value="LCL_NRPS-like"/>
    <property type="match status" value="2"/>
</dbReference>
<keyword evidence="3" id="KW-0597">Phosphoprotein</keyword>
<evidence type="ECO:0000313" key="6">
    <source>
        <dbReference type="Proteomes" id="UP000198583"/>
    </source>
</evidence>
<evidence type="ECO:0000259" key="4">
    <source>
        <dbReference type="PROSITE" id="PS50075"/>
    </source>
</evidence>
<dbReference type="EMBL" id="FOYL01000012">
    <property type="protein sequence ID" value="SFR28064.1"/>
    <property type="molecule type" value="Genomic_DNA"/>
</dbReference>